<name>A0ACB5S8V3_9PEZI</name>
<accession>A0ACB5S8V3</accession>
<organism evidence="1 2">
    <name type="scientific">Neofusicoccum parvum</name>
    <dbReference type="NCBI Taxonomy" id="310453"/>
    <lineage>
        <taxon>Eukaryota</taxon>
        <taxon>Fungi</taxon>
        <taxon>Dikarya</taxon>
        <taxon>Ascomycota</taxon>
        <taxon>Pezizomycotina</taxon>
        <taxon>Dothideomycetes</taxon>
        <taxon>Dothideomycetes incertae sedis</taxon>
        <taxon>Botryosphaeriales</taxon>
        <taxon>Botryosphaeriaceae</taxon>
        <taxon>Neofusicoccum</taxon>
    </lineage>
</organism>
<gene>
    <name evidence="1" type="primary">g3759</name>
    <name evidence="1" type="ORF">NpPPO83_00003759</name>
</gene>
<keyword evidence="2" id="KW-1185">Reference proteome</keyword>
<reference evidence="1" key="1">
    <citation type="submission" date="2024-09" db="EMBL/GenBank/DDBJ databases">
        <title>Draft Genome Sequences of Neofusicoccum parvum.</title>
        <authorList>
            <person name="Ashida A."/>
            <person name="Camagna M."/>
            <person name="Tanaka A."/>
            <person name="Takemoto D."/>
        </authorList>
    </citation>
    <scope>NUCLEOTIDE SEQUENCE</scope>
    <source>
        <strain evidence="1">PPO83</strain>
    </source>
</reference>
<comment type="caution">
    <text evidence="1">The sequence shown here is derived from an EMBL/GenBank/DDBJ whole genome shotgun (WGS) entry which is preliminary data.</text>
</comment>
<dbReference type="EMBL" id="BSXG01000057">
    <property type="protein sequence ID" value="GME29173.1"/>
    <property type="molecule type" value="Genomic_DNA"/>
</dbReference>
<sequence>MPTAEKTAEIGCAEVADVDAKRISADAARATQAEHELTFTQAVKLYKKAIIWSTIVSLACTMDSYDMQIVSAFYAYPSFQKKYGELLDDGSYSVPAFWQLGLSLASNFGMILGVFTNGWLIEHMGPRKLMLCSFTALTGFIFITFFAPNIQVLLVGELLCGLPWGVFAAVAPSYAVEVCPLVLRGYLSTFCNLTWPAGRILATGVLQGLVHNPTQWSYRIPFALQWMWPVPLSIAICFAPESPWWQVRKGRLADAEATMKRLCSSDPADVDRRSKQSIAMMAHTIQMERDLNVGTNYIDCFRGINLQRTEIASISWGGQVLTGFAIQNYLTYFFKQAGLSTDDSFKLSLGTFSIAFLGTVFSWFFQGRFGRRSIFISGLCAMTPIMWLIALIDFAPATSGRRWAQCCMMLIWFAFYGLTIGPVPYAIATEVPATRLRMKTIAVSRNSYYIFSIVNIIVAPYLLNPSEANLHGKAAFPAAGFSSLLLLWAWFRLPETKGRTFEELDVLFERETPARKFSATVLEAPRPTGSAGGQALDGGK</sequence>
<dbReference type="Proteomes" id="UP001165186">
    <property type="component" value="Unassembled WGS sequence"/>
</dbReference>
<evidence type="ECO:0000313" key="1">
    <source>
        <dbReference type="EMBL" id="GME29173.1"/>
    </source>
</evidence>
<protein>
    <submittedName>
        <fullName evidence="1">Maltose permease</fullName>
    </submittedName>
</protein>
<proteinExistence type="predicted"/>
<evidence type="ECO:0000313" key="2">
    <source>
        <dbReference type="Proteomes" id="UP001165186"/>
    </source>
</evidence>